<dbReference type="PANTHER" id="PTHR43884">
    <property type="entry name" value="ACYL-COA DEHYDROGENASE"/>
    <property type="match status" value="1"/>
</dbReference>
<dbReference type="InterPro" id="IPR006089">
    <property type="entry name" value="Acyl-CoA_DH_CS"/>
</dbReference>
<evidence type="ECO:0000259" key="11">
    <source>
        <dbReference type="Pfam" id="PF02771"/>
    </source>
</evidence>
<dbReference type="Pfam" id="PF02770">
    <property type="entry name" value="Acyl-CoA_dh_M"/>
    <property type="match status" value="1"/>
</dbReference>
<dbReference type="Gene3D" id="2.40.110.10">
    <property type="entry name" value="Butyryl-CoA Dehydrogenase, subunit A, domain 2"/>
    <property type="match status" value="1"/>
</dbReference>
<evidence type="ECO:0000256" key="1">
    <source>
        <dbReference type="ARBA" id="ARBA00001974"/>
    </source>
</evidence>
<evidence type="ECO:0000256" key="4">
    <source>
        <dbReference type="ARBA" id="ARBA00022827"/>
    </source>
</evidence>
<dbReference type="SUPFAM" id="SSF56645">
    <property type="entry name" value="Acyl-CoA dehydrogenase NM domain-like"/>
    <property type="match status" value="1"/>
</dbReference>
<sequence length="409" mass="44749">MWLHWKRRITVEQRSEVYSAMGFNPDFDLFRLPDEYIELRQAIRELSEQQIAPHAKDVDENERFPEEALEALNASGFNAIHVPDEFGGQGGDSLAAVIVIEEVARVCGSSSLIPAVNKLGTMGLILNGSDELKKEVLPSIANGEMASYALTEREAGSDAAAMKTRAVRDGDEWVINGSKCFITNGGRSSWYTVMAVTDPEAGARGISAFMVHKDDPGFRVGGLEHKLGIKGSPTAELYFEDCRVPASRMIGEEGTGFKTALQTLDHTRPTIGAQALGIAQGAFDEAVKYVKERKQFGKSIADFQNTQFMLADMKMKIDAARLMIYTAASNAERGFAEGGDKLGLMAAGSKAFASDVAMEVTVDAVQLLGGYGFTRDFPLERMMRDAKITQIYEGTNQICRMVMGRQILK</sequence>
<dbReference type="SUPFAM" id="SSF47203">
    <property type="entry name" value="Acyl-CoA dehydrogenase C-terminal domain-like"/>
    <property type="match status" value="1"/>
</dbReference>
<proteinExistence type="inferred from homology"/>
<reference evidence="12 13" key="1">
    <citation type="journal article" date="2012" name="BMC Genomics">
        <title>Complete genome sequence, lifestyle, and multi-drug resistance of the human pathogen Corynebacterium resistens DSM 45100 isolated from blood samples of a leukemia patient.</title>
        <authorList>
            <person name="Schroder J."/>
            <person name="Maus I."/>
            <person name="Meyer K."/>
            <person name="Wordemann S."/>
            <person name="Blom J."/>
            <person name="Jaenicke S."/>
            <person name="Schneider J."/>
            <person name="Trost E."/>
            <person name="Tauch A."/>
        </authorList>
    </citation>
    <scope>NUCLEOTIDE SEQUENCE [LARGE SCALE GENOMIC DNA]</scope>
    <source>
        <strain evidence="13">DSM 45100 / JCM 12819 / CCUG 50093 / GTC 2026 / SICGH 158</strain>
    </source>
</reference>
<evidence type="ECO:0000256" key="3">
    <source>
        <dbReference type="ARBA" id="ARBA00022630"/>
    </source>
</evidence>
<evidence type="ECO:0000256" key="7">
    <source>
        <dbReference type="ARBA" id="ARBA00071575"/>
    </source>
</evidence>
<evidence type="ECO:0000256" key="2">
    <source>
        <dbReference type="ARBA" id="ARBA00009347"/>
    </source>
</evidence>
<gene>
    <name evidence="12" type="primary">fadE5</name>
    <name evidence="12" type="ordered locus">CRES_1482</name>
</gene>
<feature type="domain" description="Acyl-CoA oxidase/dehydrogenase middle" evidence="10">
    <location>
        <begin position="148"/>
        <end position="242"/>
    </location>
</feature>
<dbReference type="STRING" id="662755.CRES_1482"/>
<dbReference type="PROSITE" id="PS00072">
    <property type="entry name" value="ACYL_COA_DH_1"/>
    <property type="match status" value="1"/>
</dbReference>
<dbReference type="HOGENOM" id="CLU_018204_0_2_11"/>
<comment type="catalytic activity">
    <reaction evidence="6">
        <text>a 2,3-saturated acyl-CoA + A = a 2,3-dehydroacyl-CoA + AH2</text>
        <dbReference type="Rhea" id="RHEA:48608"/>
        <dbReference type="ChEBI" id="CHEBI:13193"/>
        <dbReference type="ChEBI" id="CHEBI:17499"/>
        <dbReference type="ChEBI" id="CHEBI:60015"/>
        <dbReference type="ChEBI" id="CHEBI:65111"/>
    </reaction>
</comment>
<dbReference type="GO" id="GO:0050660">
    <property type="term" value="F:flavin adenine dinucleotide binding"/>
    <property type="evidence" value="ECO:0007669"/>
    <property type="project" value="InterPro"/>
</dbReference>
<dbReference type="InterPro" id="IPR013786">
    <property type="entry name" value="AcylCoA_DH/ox_N"/>
</dbReference>
<dbReference type="GO" id="GO:0003995">
    <property type="term" value="F:acyl-CoA dehydrogenase activity"/>
    <property type="evidence" value="ECO:0007669"/>
    <property type="project" value="InterPro"/>
</dbReference>
<evidence type="ECO:0000256" key="6">
    <source>
        <dbReference type="ARBA" id="ARBA00052546"/>
    </source>
</evidence>
<keyword evidence="3 8" id="KW-0285">Flavoprotein</keyword>
<organism evidence="12 13">
    <name type="scientific">Corynebacterium resistens (strain DSM 45100 / JCM 12819 / GTC 2026 / SICGH 158)</name>
    <dbReference type="NCBI Taxonomy" id="662755"/>
    <lineage>
        <taxon>Bacteria</taxon>
        <taxon>Bacillati</taxon>
        <taxon>Actinomycetota</taxon>
        <taxon>Actinomycetes</taxon>
        <taxon>Mycobacteriales</taxon>
        <taxon>Corynebacteriaceae</taxon>
        <taxon>Corynebacterium</taxon>
    </lineage>
</organism>
<dbReference type="InterPro" id="IPR037069">
    <property type="entry name" value="AcylCoA_DH/ox_N_sf"/>
</dbReference>
<dbReference type="KEGG" id="crd:CRES_1482"/>
<evidence type="ECO:0000256" key="8">
    <source>
        <dbReference type="RuleBase" id="RU362125"/>
    </source>
</evidence>
<name>F8DZL7_CORRG</name>
<dbReference type="PIRSF" id="PIRSF016578">
    <property type="entry name" value="HsaA"/>
    <property type="match status" value="1"/>
</dbReference>
<dbReference type="Pfam" id="PF02771">
    <property type="entry name" value="Acyl-CoA_dh_N"/>
    <property type="match status" value="1"/>
</dbReference>
<dbReference type="InterPro" id="IPR046373">
    <property type="entry name" value="Acyl-CoA_Oxase/DH_mid-dom_sf"/>
</dbReference>
<protein>
    <recommendedName>
        <fullName evidence="7">Probable acyl-CoA dehydrogenase fadE25</fullName>
    </recommendedName>
</protein>
<dbReference type="eggNOG" id="COG1960">
    <property type="taxonomic scope" value="Bacteria"/>
</dbReference>
<keyword evidence="5 8" id="KW-0560">Oxidoreductase</keyword>
<keyword evidence="4 8" id="KW-0274">FAD</keyword>
<evidence type="ECO:0000259" key="9">
    <source>
        <dbReference type="Pfam" id="PF00441"/>
    </source>
</evidence>
<dbReference type="PANTHER" id="PTHR43884:SF12">
    <property type="entry name" value="ISOVALERYL-COA DEHYDROGENASE, MITOCHONDRIAL-RELATED"/>
    <property type="match status" value="1"/>
</dbReference>
<dbReference type="AlphaFoldDB" id="F8DZL7"/>
<dbReference type="Gene3D" id="1.20.140.10">
    <property type="entry name" value="Butyryl-CoA Dehydrogenase, subunit A, domain 3"/>
    <property type="match status" value="1"/>
</dbReference>
<dbReference type="Proteomes" id="UP000000492">
    <property type="component" value="Chromosome"/>
</dbReference>
<dbReference type="FunFam" id="2.40.110.10:FF:000001">
    <property type="entry name" value="Acyl-CoA dehydrogenase, mitochondrial"/>
    <property type="match status" value="1"/>
</dbReference>
<dbReference type="EMBL" id="CP002857">
    <property type="protein sequence ID" value="AEI09836.1"/>
    <property type="molecule type" value="Genomic_DNA"/>
</dbReference>
<evidence type="ECO:0000313" key="13">
    <source>
        <dbReference type="Proteomes" id="UP000000492"/>
    </source>
</evidence>
<dbReference type="FunFam" id="1.20.140.10:FF:000004">
    <property type="entry name" value="Acyl-CoA dehydrogenase FadE25"/>
    <property type="match status" value="1"/>
</dbReference>
<dbReference type="Pfam" id="PF00441">
    <property type="entry name" value="Acyl-CoA_dh_1"/>
    <property type="match status" value="1"/>
</dbReference>
<evidence type="ECO:0000256" key="5">
    <source>
        <dbReference type="ARBA" id="ARBA00023002"/>
    </source>
</evidence>
<keyword evidence="13" id="KW-1185">Reference proteome</keyword>
<dbReference type="Gene3D" id="1.10.540.10">
    <property type="entry name" value="Acyl-CoA dehydrogenase/oxidase, N-terminal domain"/>
    <property type="match status" value="1"/>
</dbReference>
<dbReference type="InterPro" id="IPR009075">
    <property type="entry name" value="AcylCo_DH/oxidase_C"/>
</dbReference>
<feature type="domain" description="Acyl-CoA dehydrogenase/oxidase N-terminal" evidence="11">
    <location>
        <begin position="34"/>
        <end position="144"/>
    </location>
</feature>
<comment type="similarity">
    <text evidence="2 8">Belongs to the acyl-CoA dehydrogenase family.</text>
</comment>
<dbReference type="PROSITE" id="PS00073">
    <property type="entry name" value="ACYL_COA_DH_2"/>
    <property type="match status" value="1"/>
</dbReference>
<dbReference type="InterPro" id="IPR009100">
    <property type="entry name" value="AcylCoA_DH/oxidase_NM_dom_sf"/>
</dbReference>
<dbReference type="FunFam" id="1.10.540.10:FF:000023">
    <property type="entry name" value="Acyl-CoA dehydrogenase FadE25"/>
    <property type="match status" value="1"/>
</dbReference>
<evidence type="ECO:0000313" key="12">
    <source>
        <dbReference type="EMBL" id="AEI09836.1"/>
    </source>
</evidence>
<feature type="domain" description="Acyl-CoA dehydrogenase/oxidase C-terminal" evidence="9">
    <location>
        <begin position="254"/>
        <end position="408"/>
    </location>
</feature>
<dbReference type="InterPro" id="IPR006091">
    <property type="entry name" value="Acyl-CoA_Oxase/DH_mid-dom"/>
</dbReference>
<comment type="cofactor">
    <cofactor evidence="1 8">
        <name>FAD</name>
        <dbReference type="ChEBI" id="CHEBI:57692"/>
    </cofactor>
</comment>
<dbReference type="InterPro" id="IPR036250">
    <property type="entry name" value="AcylCo_DH-like_C"/>
</dbReference>
<evidence type="ECO:0000259" key="10">
    <source>
        <dbReference type="Pfam" id="PF02770"/>
    </source>
</evidence>
<accession>F8DZL7</accession>